<keyword evidence="7" id="KW-1185">Reference proteome</keyword>
<evidence type="ECO:0000256" key="1">
    <source>
        <dbReference type="ARBA" id="ARBA00012502"/>
    </source>
</evidence>
<dbReference type="Proteomes" id="UP000613193">
    <property type="component" value="Unassembled WGS sequence"/>
</dbReference>
<evidence type="ECO:0000259" key="5">
    <source>
        <dbReference type="Pfam" id="PF01625"/>
    </source>
</evidence>
<reference evidence="6" key="1">
    <citation type="submission" date="2020-12" db="EMBL/GenBank/DDBJ databases">
        <title>Bacterial novel species Mucilaginibacter sp. SD-g isolated from soil.</title>
        <authorList>
            <person name="Jung H.-Y."/>
        </authorList>
    </citation>
    <scope>NUCLEOTIDE SEQUENCE</scope>
    <source>
        <strain evidence="6">SD-g</strain>
    </source>
</reference>
<comment type="caution">
    <text evidence="6">The sequence shown here is derived from an EMBL/GenBank/DDBJ whole genome shotgun (WGS) entry which is preliminary data.</text>
</comment>
<accession>A0A934UMY1</accession>
<dbReference type="Gene3D" id="3.30.1060.10">
    <property type="entry name" value="Peptide methionine sulphoxide reductase MsrA"/>
    <property type="match status" value="1"/>
</dbReference>
<comment type="catalytic activity">
    <reaction evidence="3">
        <text>L-methionyl-[protein] + [thioredoxin]-disulfide + H2O = L-methionyl-(S)-S-oxide-[protein] + [thioredoxin]-dithiol</text>
        <dbReference type="Rhea" id="RHEA:14217"/>
        <dbReference type="Rhea" id="RHEA-COMP:10698"/>
        <dbReference type="Rhea" id="RHEA-COMP:10700"/>
        <dbReference type="Rhea" id="RHEA-COMP:12313"/>
        <dbReference type="Rhea" id="RHEA-COMP:12315"/>
        <dbReference type="ChEBI" id="CHEBI:15377"/>
        <dbReference type="ChEBI" id="CHEBI:16044"/>
        <dbReference type="ChEBI" id="CHEBI:29950"/>
        <dbReference type="ChEBI" id="CHEBI:44120"/>
        <dbReference type="ChEBI" id="CHEBI:50058"/>
        <dbReference type="EC" id="1.8.4.11"/>
    </reaction>
</comment>
<organism evidence="6 7">
    <name type="scientific">Mucilaginibacter segetis</name>
    <dbReference type="NCBI Taxonomy" id="2793071"/>
    <lineage>
        <taxon>Bacteria</taxon>
        <taxon>Pseudomonadati</taxon>
        <taxon>Bacteroidota</taxon>
        <taxon>Sphingobacteriia</taxon>
        <taxon>Sphingobacteriales</taxon>
        <taxon>Sphingobacteriaceae</taxon>
        <taxon>Mucilaginibacter</taxon>
    </lineage>
</organism>
<evidence type="ECO:0000256" key="2">
    <source>
        <dbReference type="ARBA" id="ARBA00023002"/>
    </source>
</evidence>
<dbReference type="AlphaFoldDB" id="A0A934UMY1"/>
<keyword evidence="2" id="KW-0560">Oxidoreductase</keyword>
<dbReference type="GO" id="GO:0008113">
    <property type="term" value="F:peptide-methionine (S)-S-oxide reductase activity"/>
    <property type="evidence" value="ECO:0007669"/>
    <property type="project" value="UniProtKB-EC"/>
</dbReference>
<comment type="catalytic activity">
    <reaction evidence="4">
        <text>[thioredoxin]-disulfide + L-methionine + H2O = L-methionine (S)-S-oxide + [thioredoxin]-dithiol</text>
        <dbReference type="Rhea" id="RHEA:19993"/>
        <dbReference type="Rhea" id="RHEA-COMP:10698"/>
        <dbReference type="Rhea" id="RHEA-COMP:10700"/>
        <dbReference type="ChEBI" id="CHEBI:15377"/>
        <dbReference type="ChEBI" id="CHEBI:29950"/>
        <dbReference type="ChEBI" id="CHEBI:50058"/>
        <dbReference type="ChEBI" id="CHEBI:57844"/>
        <dbReference type="ChEBI" id="CHEBI:58772"/>
        <dbReference type="EC" id="1.8.4.11"/>
    </reaction>
</comment>
<dbReference type="PANTHER" id="PTHR43774:SF1">
    <property type="entry name" value="PEPTIDE METHIONINE SULFOXIDE REDUCTASE MSRA 2"/>
    <property type="match status" value="1"/>
</dbReference>
<dbReference type="InterPro" id="IPR036509">
    <property type="entry name" value="Met_Sox_Rdtase_MsrA_sf"/>
</dbReference>
<dbReference type="PANTHER" id="PTHR43774">
    <property type="entry name" value="PEPTIDE METHIONINE SULFOXIDE REDUCTASE"/>
    <property type="match status" value="1"/>
</dbReference>
<evidence type="ECO:0000256" key="4">
    <source>
        <dbReference type="ARBA" id="ARBA00048782"/>
    </source>
</evidence>
<evidence type="ECO:0000313" key="6">
    <source>
        <dbReference type="EMBL" id="MBK0379357.1"/>
    </source>
</evidence>
<protein>
    <recommendedName>
        <fullName evidence="1">peptide-methionine (S)-S-oxide reductase</fullName>
        <ecNumber evidence="1">1.8.4.11</ecNumber>
    </recommendedName>
</protein>
<dbReference type="InterPro" id="IPR002569">
    <property type="entry name" value="Met_Sox_Rdtase_MsrA_dom"/>
</dbReference>
<sequence>MINVGFGGSCHWCTEAIFQSLVGVTEVLQGWIDGSEAVIVIFDENVISLATLIEIHLATHSCTSEHSLRGKYRSAVYTNELGDTAQRIINGLQRDYKQPIITQVLPLGEFRLNNPQYLNYYYRDPQKPFCENIVKPKLNFLLERFGKYTRMGVQK</sequence>
<evidence type="ECO:0000256" key="3">
    <source>
        <dbReference type="ARBA" id="ARBA00047806"/>
    </source>
</evidence>
<feature type="domain" description="Peptide methionine sulphoxide reductase MsrA" evidence="5">
    <location>
        <begin position="36"/>
        <end position="130"/>
    </location>
</feature>
<gene>
    <name evidence="6" type="ORF">I5M19_08570</name>
</gene>
<proteinExistence type="predicted"/>
<evidence type="ECO:0000313" key="7">
    <source>
        <dbReference type="Proteomes" id="UP000613193"/>
    </source>
</evidence>
<dbReference type="EMBL" id="JAEHFW010000001">
    <property type="protein sequence ID" value="MBK0379357.1"/>
    <property type="molecule type" value="Genomic_DNA"/>
</dbReference>
<dbReference type="SUPFAM" id="SSF55068">
    <property type="entry name" value="Peptide methionine sulfoxide reductase"/>
    <property type="match status" value="1"/>
</dbReference>
<name>A0A934UMY1_9SPHI</name>
<dbReference type="EC" id="1.8.4.11" evidence="1"/>
<dbReference type="Pfam" id="PF01625">
    <property type="entry name" value="PMSR"/>
    <property type="match status" value="1"/>
</dbReference>